<name>A0A5Q6S4L1_9ACTN</name>
<keyword evidence="2 5" id="KW-0489">Methyltransferase</keyword>
<reference evidence="5 6" key="1">
    <citation type="submission" date="2019-09" db="EMBL/GenBank/DDBJ databases">
        <title>Mumia zhuanghuii sp. nov. isolated from the intestinal contents of plateau pika (Ochotona curzoniae) in the Qinghai-Tibet plateau of China.</title>
        <authorList>
            <person name="Tian Z."/>
        </authorList>
    </citation>
    <scope>NUCLEOTIDE SEQUENCE [LARGE SCALE GENOMIC DNA]</scope>
    <source>
        <strain evidence="6">350</strain>
    </source>
</reference>
<dbReference type="EMBL" id="VDFQ02000001">
    <property type="protein sequence ID" value="KAA1425129.1"/>
    <property type="molecule type" value="Genomic_DNA"/>
</dbReference>
<protein>
    <submittedName>
        <fullName evidence="5">Class I SAM-dependent methyltransferase</fullName>
    </submittedName>
</protein>
<dbReference type="InterPro" id="IPR051052">
    <property type="entry name" value="Diverse_substrate_MTase"/>
</dbReference>
<dbReference type="GO" id="GO:0032259">
    <property type="term" value="P:methylation"/>
    <property type="evidence" value="ECO:0007669"/>
    <property type="project" value="UniProtKB-KW"/>
</dbReference>
<dbReference type="Gene3D" id="3.40.50.150">
    <property type="entry name" value="Vaccinia Virus protein VP39"/>
    <property type="match status" value="1"/>
</dbReference>
<dbReference type="OrthoDB" id="9797252at2"/>
<dbReference type="InterPro" id="IPR029063">
    <property type="entry name" value="SAM-dependent_MTases_sf"/>
</dbReference>
<gene>
    <name evidence="5" type="ORF">FE697_004430</name>
</gene>
<keyword evidence="3 5" id="KW-0808">Transferase</keyword>
<evidence type="ECO:0000313" key="5">
    <source>
        <dbReference type="EMBL" id="KAA1425129.1"/>
    </source>
</evidence>
<dbReference type="PANTHER" id="PTHR44942:SF4">
    <property type="entry name" value="METHYLTRANSFERASE TYPE 11 DOMAIN-CONTAINING PROTEIN"/>
    <property type="match status" value="1"/>
</dbReference>
<dbReference type="SUPFAM" id="SSF53335">
    <property type="entry name" value="S-adenosyl-L-methionine-dependent methyltransferases"/>
    <property type="match status" value="1"/>
</dbReference>
<proteinExistence type="inferred from homology"/>
<evidence type="ECO:0000256" key="2">
    <source>
        <dbReference type="ARBA" id="ARBA00022603"/>
    </source>
</evidence>
<dbReference type="CDD" id="cd02440">
    <property type="entry name" value="AdoMet_MTases"/>
    <property type="match status" value="1"/>
</dbReference>
<sequence>MSVGSLGLVDRSSERASAYDGCAGQYANARPSYPERAVRWLVGDEPVRVLELGAGPGQMTEALLRAGHDVVALDRSAEMLRQLAEHLEVPVARGVAERLPFHAGAFDVVVAAQSFHWFDPLRCLPEIARVLRTDGHLSLVWNTRDESVPWVRRLTSIIDAEPEDLDEIADSLPLSGLFDLPATTSYGFWQQLDLDALLDLVASRSSIAARPPSERDAILRQVRGLYDSHASGHNGLRMRYATRCYRAVVHKDALNSPDAPGREFHVDLG</sequence>
<organism evidence="5 6">
    <name type="scientific">Mumia zhuanghuii</name>
    <dbReference type="NCBI Taxonomy" id="2585211"/>
    <lineage>
        <taxon>Bacteria</taxon>
        <taxon>Bacillati</taxon>
        <taxon>Actinomycetota</taxon>
        <taxon>Actinomycetes</taxon>
        <taxon>Propionibacteriales</taxon>
        <taxon>Nocardioidaceae</taxon>
        <taxon>Mumia</taxon>
    </lineage>
</organism>
<dbReference type="Proteomes" id="UP000307768">
    <property type="component" value="Unassembled WGS sequence"/>
</dbReference>
<accession>A0A5Q6S4L1</accession>
<dbReference type="PANTHER" id="PTHR44942">
    <property type="entry name" value="METHYLTRANSF_11 DOMAIN-CONTAINING PROTEIN"/>
    <property type="match status" value="1"/>
</dbReference>
<feature type="domain" description="Methyltransferase type 11" evidence="4">
    <location>
        <begin position="50"/>
        <end position="138"/>
    </location>
</feature>
<dbReference type="GO" id="GO:0008757">
    <property type="term" value="F:S-adenosylmethionine-dependent methyltransferase activity"/>
    <property type="evidence" value="ECO:0007669"/>
    <property type="project" value="InterPro"/>
</dbReference>
<evidence type="ECO:0000313" key="6">
    <source>
        <dbReference type="Proteomes" id="UP000307768"/>
    </source>
</evidence>
<evidence type="ECO:0000259" key="4">
    <source>
        <dbReference type="Pfam" id="PF08241"/>
    </source>
</evidence>
<comment type="caution">
    <text evidence="5">The sequence shown here is derived from an EMBL/GenBank/DDBJ whole genome shotgun (WGS) entry which is preliminary data.</text>
</comment>
<dbReference type="Pfam" id="PF08241">
    <property type="entry name" value="Methyltransf_11"/>
    <property type="match status" value="1"/>
</dbReference>
<evidence type="ECO:0000256" key="1">
    <source>
        <dbReference type="ARBA" id="ARBA00008361"/>
    </source>
</evidence>
<evidence type="ECO:0000256" key="3">
    <source>
        <dbReference type="ARBA" id="ARBA00022679"/>
    </source>
</evidence>
<comment type="similarity">
    <text evidence="1">Belongs to the methyltransferase superfamily.</text>
</comment>
<dbReference type="AlphaFoldDB" id="A0A5Q6S4L1"/>
<dbReference type="InterPro" id="IPR013216">
    <property type="entry name" value="Methyltransf_11"/>
</dbReference>